<dbReference type="Proteomes" id="UP000614272">
    <property type="component" value="Unassembled WGS sequence"/>
</dbReference>
<dbReference type="EC" id="1.1.1.133" evidence="3 6"/>
<evidence type="ECO:0000259" key="7">
    <source>
        <dbReference type="Pfam" id="PF04321"/>
    </source>
</evidence>
<reference evidence="9" key="1">
    <citation type="journal article" date="2019" name="Int. J. Syst. Evol. Microbiol.">
        <title>The Global Catalogue of Microorganisms (GCM) 10K type strain sequencing project: providing services to taxonomists for standard genome sequencing and annotation.</title>
        <authorList>
            <consortium name="The Broad Institute Genomics Platform"/>
            <consortium name="The Broad Institute Genome Sequencing Center for Infectious Disease"/>
            <person name="Wu L."/>
            <person name="Ma J."/>
        </authorList>
    </citation>
    <scope>NUCLEOTIDE SEQUENCE [LARGE SCALE GENOMIC DNA]</scope>
    <source>
        <strain evidence="9">CGMCC 1.12923</strain>
    </source>
</reference>
<dbReference type="SUPFAM" id="SSF51735">
    <property type="entry name" value="NAD(P)-binding Rossmann-fold domains"/>
    <property type="match status" value="1"/>
</dbReference>
<evidence type="ECO:0000313" key="8">
    <source>
        <dbReference type="EMBL" id="GGD57689.1"/>
    </source>
</evidence>
<dbReference type="Pfam" id="PF04321">
    <property type="entry name" value="RmlD_sub_bind"/>
    <property type="match status" value="1"/>
</dbReference>
<comment type="cofactor">
    <cofactor evidence="6">
        <name>Mg(2+)</name>
        <dbReference type="ChEBI" id="CHEBI:18420"/>
    </cofactor>
    <text evidence="6">Binds 1 Mg(2+) ion per monomer.</text>
</comment>
<dbReference type="InterPro" id="IPR029903">
    <property type="entry name" value="RmlD-like-bd"/>
</dbReference>
<dbReference type="Gene3D" id="3.40.50.720">
    <property type="entry name" value="NAD(P)-binding Rossmann-like Domain"/>
    <property type="match status" value="1"/>
</dbReference>
<dbReference type="PANTHER" id="PTHR10491:SF4">
    <property type="entry name" value="METHIONINE ADENOSYLTRANSFERASE 2 SUBUNIT BETA"/>
    <property type="match status" value="1"/>
</dbReference>
<name>A0ABQ1R4J3_9ALTE</name>
<dbReference type="NCBIfam" id="TIGR01214">
    <property type="entry name" value="rmlD"/>
    <property type="match status" value="1"/>
</dbReference>
<evidence type="ECO:0000313" key="9">
    <source>
        <dbReference type="Proteomes" id="UP000614272"/>
    </source>
</evidence>
<feature type="domain" description="RmlD-like substrate binding" evidence="7">
    <location>
        <begin position="6"/>
        <end position="289"/>
    </location>
</feature>
<proteinExistence type="inferred from homology"/>
<organism evidence="8 9">
    <name type="scientific">Lacimicrobium alkaliphilum</name>
    <dbReference type="NCBI Taxonomy" id="1526571"/>
    <lineage>
        <taxon>Bacteria</taxon>
        <taxon>Pseudomonadati</taxon>
        <taxon>Pseudomonadota</taxon>
        <taxon>Gammaproteobacteria</taxon>
        <taxon>Alteromonadales</taxon>
        <taxon>Alteromonadaceae</taxon>
        <taxon>Lacimicrobium</taxon>
    </lineage>
</organism>
<keyword evidence="6" id="KW-0560">Oxidoreductase</keyword>
<dbReference type="InterPro" id="IPR005913">
    <property type="entry name" value="dTDP_dehydrorham_reduct"/>
</dbReference>
<gene>
    <name evidence="8" type="ORF">GCM10011357_11350</name>
</gene>
<keyword evidence="6" id="KW-0521">NADP</keyword>
<dbReference type="PANTHER" id="PTHR10491">
    <property type="entry name" value="DTDP-4-DEHYDRORHAMNOSE REDUCTASE"/>
    <property type="match status" value="1"/>
</dbReference>
<dbReference type="InterPro" id="IPR036291">
    <property type="entry name" value="NAD(P)-bd_dom_sf"/>
</dbReference>
<evidence type="ECO:0000256" key="1">
    <source>
        <dbReference type="ARBA" id="ARBA00004781"/>
    </source>
</evidence>
<protein>
    <recommendedName>
        <fullName evidence="4 6">dTDP-4-dehydrorhamnose reductase</fullName>
        <ecNumber evidence="3 6">1.1.1.133</ecNumber>
    </recommendedName>
</protein>
<sequence>MSMNDRIVVIGRNGQLAKEIANLAEPSVVAFLGREQIDLTDYAALADVLRRFAPTAIINAAAYTAVDLAEKEPEQAYQLNQQSVENLARYALAENCHLVHVSTDYVFAGNKGSPYKVDDPHDPQGVYGASKAAGESAVLDHCAQSSCIIRTSWVYSRHGNNFVKTMLRLMQEKPELNVIDDQIGTPTSASGLTACCLMAAKETVTGIHHYTDAGVASWYDFAIAIQDLGLQMGLLKESIPINPIPTTAYPTPAKRPHYSVLDKSTLSAAFEGLKSEHWRHALVPVLAQLKADQKSK</sequence>
<dbReference type="EMBL" id="BMGJ01000003">
    <property type="protein sequence ID" value="GGD57689.1"/>
    <property type="molecule type" value="Genomic_DNA"/>
</dbReference>
<evidence type="ECO:0000256" key="6">
    <source>
        <dbReference type="RuleBase" id="RU364082"/>
    </source>
</evidence>
<comment type="catalytic activity">
    <reaction evidence="5 6">
        <text>dTDP-beta-L-rhamnose + NADP(+) = dTDP-4-dehydro-beta-L-rhamnose + NADPH + H(+)</text>
        <dbReference type="Rhea" id="RHEA:21796"/>
        <dbReference type="ChEBI" id="CHEBI:15378"/>
        <dbReference type="ChEBI" id="CHEBI:57510"/>
        <dbReference type="ChEBI" id="CHEBI:57783"/>
        <dbReference type="ChEBI" id="CHEBI:58349"/>
        <dbReference type="ChEBI" id="CHEBI:62830"/>
        <dbReference type="EC" id="1.1.1.133"/>
    </reaction>
</comment>
<evidence type="ECO:0000256" key="2">
    <source>
        <dbReference type="ARBA" id="ARBA00010944"/>
    </source>
</evidence>
<accession>A0ABQ1R4J3</accession>
<dbReference type="Gene3D" id="3.90.25.10">
    <property type="entry name" value="UDP-galactose 4-epimerase, domain 1"/>
    <property type="match status" value="1"/>
</dbReference>
<comment type="function">
    <text evidence="6">Catalyzes the reduction of dTDP-6-deoxy-L-lyxo-4-hexulose to yield dTDP-L-rhamnose.</text>
</comment>
<comment type="pathway">
    <text evidence="1 6">Carbohydrate biosynthesis; dTDP-L-rhamnose biosynthesis.</text>
</comment>
<evidence type="ECO:0000256" key="3">
    <source>
        <dbReference type="ARBA" id="ARBA00012929"/>
    </source>
</evidence>
<comment type="similarity">
    <text evidence="2 6">Belongs to the dTDP-4-dehydrorhamnose reductase family.</text>
</comment>
<evidence type="ECO:0000256" key="5">
    <source>
        <dbReference type="ARBA" id="ARBA00048200"/>
    </source>
</evidence>
<evidence type="ECO:0000256" key="4">
    <source>
        <dbReference type="ARBA" id="ARBA00017099"/>
    </source>
</evidence>
<keyword evidence="9" id="KW-1185">Reference proteome</keyword>
<comment type="caution">
    <text evidence="8">The sequence shown here is derived from an EMBL/GenBank/DDBJ whole genome shotgun (WGS) entry which is preliminary data.</text>
</comment>
<dbReference type="CDD" id="cd05254">
    <property type="entry name" value="dTDP_HR_like_SDR_e"/>
    <property type="match status" value="1"/>
</dbReference>